<dbReference type="Proteomes" id="UP000186559">
    <property type="component" value="Plasmid pTPRO6"/>
</dbReference>
<gene>
    <name evidence="1" type="ORF">Ga0080559_TMP5158</name>
</gene>
<keyword evidence="2" id="KW-1185">Reference proteome</keyword>
<accession>A0A1U7DDQ8</accession>
<evidence type="ECO:0000313" key="2">
    <source>
        <dbReference type="Proteomes" id="UP000186559"/>
    </source>
</evidence>
<keyword evidence="1" id="KW-0614">Plasmid</keyword>
<proteinExistence type="predicted"/>
<organism evidence="1 2">
    <name type="scientific">Salipiger profundus</name>
    <dbReference type="NCBI Taxonomy" id="1229727"/>
    <lineage>
        <taxon>Bacteria</taxon>
        <taxon>Pseudomonadati</taxon>
        <taxon>Pseudomonadota</taxon>
        <taxon>Alphaproteobacteria</taxon>
        <taxon>Rhodobacterales</taxon>
        <taxon>Roseobacteraceae</taxon>
        <taxon>Salipiger</taxon>
    </lineage>
</organism>
<geneLocation type="plasmid" evidence="2">
    <name>ptpro6</name>
</geneLocation>
<evidence type="ECO:0000313" key="1">
    <source>
        <dbReference type="EMBL" id="APX26258.1"/>
    </source>
</evidence>
<protein>
    <submittedName>
        <fullName evidence="1">Uncharacterized protein</fullName>
    </submittedName>
</protein>
<name>A0A1U7DDQ8_9RHOB</name>
<dbReference type="AlphaFoldDB" id="A0A1U7DDQ8"/>
<reference evidence="1 2" key="1">
    <citation type="submission" date="2016-03" db="EMBL/GenBank/DDBJ databases">
        <title>Deep-sea bacteria in the southern Pacific.</title>
        <authorList>
            <person name="Tang K."/>
        </authorList>
    </citation>
    <scope>NUCLEOTIDE SEQUENCE [LARGE SCALE GENOMIC DNA]</scope>
    <source>
        <strain evidence="1 2">JLT2016</strain>
        <plasmid evidence="2">Plasmid ptpro6</plasmid>
    </source>
</reference>
<sequence length="48" mass="5236">MARAITETDPVEMTQASDLAELIRTAIELPNTASVAELSVNCQLEELF</sequence>
<dbReference type="EMBL" id="CP014802">
    <property type="protein sequence ID" value="APX26258.1"/>
    <property type="molecule type" value="Genomic_DNA"/>
</dbReference>
<dbReference type="KEGG" id="tpro:Ga0080559_TMP5158"/>